<comment type="caution">
    <text evidence="1">The sequence shown here is derived from an EMBL/GenBank/DDBJ whole genome shotgun (WGS) entry which is preliminary data.</text>
</comment>
<organism evidence="1 2">
    <name type="scientific">Aeromicrobium terrae</name>
    <dbReference type="NCBI Taxonomy" id="2498846"/>
    <lineage>
        <taxon>Bacteria</taxon>
        <taxon>Bacillati</taxon>
        <taxon>Actinomycetota</taxon>
        <taxon>Actinomycetes</taxon>
        <taxon>Propionibacteriales</taxon>
        <taxon>Nocardioidaceae</taxon>
        <taxon>Aeromicrobium</taxon>
    </lineage>
</organism>
<dbReference type="AlphaFoldDB" id="A0A5C8NNY8"/>
<protein>
    <recommendedName>
        <fullName evidence="3">DUF4878 domain-containing protein</fullName>
    </recommendedName>
</protein>
<evidence type="ECO:0000313" key="2">
    <source>
        <dbReference type="Proteomes" id="UP000321571"/>
    </source>
</evidence>
<dbReference type="RefSeq" id="WP_147683079.1">
    <property type="nucleotide sequence ID" value="NZ_VDUX01000001.1"/>
</dbReference>
<dbReference type="Proteomes" id="UP000321571">
    <property type="component" value="Unassembled WGS sequence"/>
</dbReference>
<gene>
    <name evidence="1" type="ORF">FHP06_01430</name>
</gene>
<dbReference type="PROSITE" id="PS51257">
    <property type="entry name" value="PROKAR_LIPOPROTEIN"/>
    <property type="match status" value="1"/>
</dbReference>
<evidence type="ECO:0000313" key="1">
    <source>
        <dbReference type="EMBL" id="TXL62928.1"/>
    </source>
</evidence>
<keyword evidence="2" id="KW-1185">Reference proteome</keyword>
<proteinExistence type="predicted"/>
<name>A0A5C8NNY8_9ACTN</name>
<reference evidence="1 2" key="1">
    <citation type="submission" date="2019-06" db="EMBL/GenBank/DDBJ databases">
        <title>Aeromicrobium sp. nov., isolated from a maize field.</title>
        <authorList>
            <person name="Lin S.-Y."/>
            <person name="Tsai C.-F."/>
            <person name="Young C.-C."/>
        </authorList>
    </citation>
    <scope>NUCLEOTIDE SEQUENCE [LARGE SCALE GENOMIC DNA]</scope>
    <source>
        <strain evidence="1 2">CC-CFT486</strain>
    </source>
</reference>
<dbReference type="EMBL" id="VDUX01000001">
    <property type="protein sequence ID" value="TXL62928.1"/>
    <property type="molecule type" value="Genomic_DNA"/>
</dbReference>
<evidence type="ECO:0008006" key="3">
    <source>
        <dbReference type="Google" id="ProtNLM"/>
    </source>
</evidence>
<sequence>MRRWAIVAATVLMTGACTIQPGGLTGSTGDEGQIRKQVDVFVETIFGGRGGEAYELMSNRCRAKDPKSTYVRNSKLIHQNLVGDEVEPQDVKISVESDRARVTYTLDIPQISDAKQRWIKESGEWHLDSCLF</sequence>
<dbReference type="OrthoDB" id="4329166at2"/>
<accession>A0A5C8NNY8</accession>